<dbReference type="OrthoDB" id="1915198at2759"/>
<dbReference type="SUPFAM" id="SSF101148">
    <property type="entry name" value="Plant invertase/pectin methylesterase inhibitor"/>
    <property type="match status" value="1"/>
</dbReference>
<dbReference type="FunCoup" id="A0A7J7CF78">
    <property type="interactions" value="324"/>
</dbReference>
<dbReference type="InterPro" id="IPR006501">
    <property type="entry name" value="Pectinesterase_inhib_dom"/>
</dbReference>
<dbReference type="PANTHER" id="PTHR35357">
    <property type="entry name" value="OS02G0537100 PROTEIN"/>
    <property type="match status" value="1"/>
</dbReference>
<dbReference type="PANTHER" id="PTHR35357:SF17">
    <property type="entry name" value="PECTINESTERASE INHIBITOR 12"/>
    <property type="match status" value="1"/>
</dbReference>
<feature type="chain" id="PRO_5029689969" evidence="4">
    <location>
        <begin position="32"/>
        <end position="188"/>
    </location>
</feature>
<dbReference type="GO" id="GO:0005576">
    <property type="term" value="C:extracellular region"/>
    <property type="evidence" value="ECO:0007669"/>
    <property type="project" value="UniProtKB-ARBA"/>
</dbReference>
<evidence type="ECO:0000256" key="2">
    <source>
        <dbReference type="ARBA" id="ARBA00023157"/>
    </source>
</evidence>
<evidence type="ECO:0000256" key="4">
    <source>
        <dbReference type="SAM" id="SignalP"/>
    </source>
</evidence>
<sequence>MWLNLSSSSSSSSSSSLLMFSLFLFTSHALAEQDIIDSTCQKCSKHDPNIAYNFCVTSLQADPRTYRADLHKLGLISIKLVHHNLTTTRQRIKEMLKEMANDPYIRACLDDCLELYSGAIDKIKQSIQDYKSKHYEDANIHISSVMDASNTCEDGFKEKEGAVSPLTKRNNNVFQLSAIALTIINMLQ</sequence>
<dbReference type="SMART" id="SM00856">
    <property type="entry name" value="PMEI"/>
    <property type="match status" value="1"/>
</dbReference>
<comment type="similarity">
    <text evidence="3">Belongs to the PMEI family.</text>
</comment>
<dbReference type="InParanoid" id="A0A7J7CF78"/>
<dbReference type="CDD" id="cd15795">
    <property type="entry name" value="PMEI-Pla_a_1_like"/>
    <property type="match status" value="1"/>
</dbReference>
<protein>
    <submittedName>
        <fullName evidence="6">Putative invertase inhibitor</fullName>
    </submittedName>
</protein>
<dbReference type="Pfam" id="PF04043">
    <property type="entry name" value="PMEI"/>
    <property type="match status" value="1"/>
</dbReference>
<accession>A0A7J7CF78</accession>
<evidence type="ECO:0000256" key="1">
    <source>
        <dbReference type="ARBA" id="ARBA00022729"/>
    </source>
</evidence>
<dbReference type="InterPro" id="IPR034088">
    <property type="entry name" value="Pla_a_1-like"/>
</dbReference>
<feature type="domain" description="Pectinesterase inhibitor" evidence="5">
    <location>
        <begin position="31"/>
        <end position="183"/>
    </location>
</feature>
<evidence type="ECO:0000259" key="5">
    <source>
        <dbReference type="SMART" id="SM00856"/>
    </source>
</evidence>
<organism evidence="6 7">
    <name type="scientific">Tripterygium wilfordii</name>
    <name type="common">Thunder God vine</name>
    <dbReference type="NCBI Taxonomy" id="458696"/>
    <lineage>
        <taxon>Eukaryota</taxon>
        <taxon>Viridiplantae</taxon>
        <taxon>Streptophyta</taxon>
        <taxon>Embryophyta</taxon>
        <taxon>Tracheophyta</taxon>
        <taxon>Spermatophyta</taxon>
        <taxon>Magnoliopsida</taxon>
        <taxon>eudicotyledons</taxon>
        <taxon>Gunneridae</taxon>
        <taxon>Pentapetalae</taxon>
        <taxon>rosids</taxon>
        <taxon>fabids</taxon>
        <taxon>Celastrales</taxon>
        <taxon>Celastraceae</taxon>
        <taxon>Tripterygium</taxon>
    </lineage>
</organism>
<dbReference type="Gene3D" id="1.20.140.40">
    <property type="entry name" value="Invertase/pectin methylesterase inhibitor family protein"/>
    <property type="match status" value="1"/>
</dbReference>
<reference evidence="6 7" key="1">
    <citation type="journal article" date="2020" name="Nat. Commun.">
        <title>Genome of Tripterygium wilfordii and identification of cytochrome P450 involved in triptolide biosynthesis.</title>
        <authorList>
            <person name="Tu L."/>
            <person name="Su P."/>
            <person name="Zhang Z."/>
            <person name="Gao L."/>
            <person name="Wang J."/>
            <person name="Hu T."/>
            <person name="Zhou J."/>
            <person name="Zhang Y."/>
            <person name="Zhao Y."/>
            <person name="Liu Y."/>
            <person name="Song Y."/>
            <person name="Tong Y."/>
            <person name="Lu Y."/>
            <person name="Yang J."/>
            <person name="Xu C."/>
            <person name="Jia M."/>
            <person name="Peters R.J."/>
            <person name="Huang L."/>
            <person name="Gao W."/>
        </authorList>
    </citation>
    <scope>NUCLEOTIDE SEQUENCE [LARGE SCALE GENOMIC DNA]</scope>
    <source>
        <strain evidence="7">cv. XIE 37</strain>
        <tissue evidence="6">Leaf</tissue>
    </source>
</reference>
<dbReference type="FunFam" id="1.20.140.40:FF:000002">
    <property type="entry name" value="Putative invertase inhibitor"/>
    <property type="match status" value="1"/>
</dbReference>
<feature type="signal peptide" evidence="4">
    <location>
        <begin position="1"/>
        <end position="31"/>
    </location>
</feature>
<dbReference type="EMBL" id="JAAARO010000017">
    <property type="protein sequence ID" value="KAF5732834.1"/>
    <property type="molecule type" value="Genomic_DNA"/>
</dbReference>
<name>A0A7J7CF78_TRIWF</name>
<keyword evidence="7" id="KW-1185">Reference proteome</keyword>
<dbReference type="Proteomes" id="UP000593562">
    <property type="component" value="Unassembled WGS sequence"/>
</dbReference>
<evidence type="ECO:0000313" key="6">
    <source>
        <dbReference type="EMBL" id="KAF5732834.1"/>
    </source>
</evidence>
<dbReference type="NCBIfam" id="TIGR01614">
    <property type="entry name" value="PME_inhib"/>
    <property type="match status" value="1"/>
</dbReference>
<evidence type="ECO:0000256" key="3">
    <source>
        <dbReference type="ARBA" id="ARBA00038471"/>
    </source>
</evidence>
<gene>
    <name evidence="6" type="ORF">HS088_TW17G00367</name>
</gene>
<keyword evidence="1 4" id="KW-0732">Signal</keyword>
<evidence type="ECO:0000313" key="7">
    <source>
        <dbReference type="Proteomes" id="UP000593562"/>
    </source>
</evidence>
<dbReference type="InterPro" id="IPR035513">
    <property type="entry name" value="Invertase/methylesterase_inhib"/>
</dbReference>
<proteinExistence type="inferred from homology"/>
<dbReference type="AlphaFoldDB" id="A0A7J7CF78"/>
<keyword evidence="2" id="KW-1015">Disulfide bond</keyword>
<dbReference type="GO" id="GO:0004857">
    <property type="term" value="F:enzyme inhibitor activity"/>
    <property type="evidence" value="ECO:0007669"/>
    <property type="project" value="InterPro"/>
</dbReference>
<comment type="caution">
    <text evidence="6">The sequence shown here is derived from an EMBL/GenBank/DDBJ whole genome shotgun (WGS) entry which is preliminary data.</text>
</comment>